<protein>
    <submittedName>
        <fullName evidence="1">Uncharacterized protein</fullName>
    </submittedName>
</protein>
<evidence type="ECO:0000313" key="2">
    <source>
        <dbReference type="Proteomes" id="UP000578449"/>
    </source>
</evidence>
<comment type="caution">
    <text evidence="1">The sequence shown here is derived from an EMBL/GenBank/DDBJ whole genome shotgun (WGS) entry which is preliminary data.</text>
</comment>
<sequence length="46" mass="5517">MSTERTPEPNELRFTDDDEIEIFDGQKWVRYERLPSEGYGTHRGEE</sequence>
<dbReference type="Proteomes" id="UP000578449">
    <property type="component" value="Unassembled WGS sequence"/>
</dbReference>
<gene>
    <name evidence="1" type="ORF">HNP84_004139</name>
</gene>
<keyword evidence="2" id="KW-1185">Reference proteome</keyword>
<name>A0A840PB49_9ACTN</name>
<dbReference type="AlphaFoldDB" id="A0A840PB49"/>
<proteinExistence type="predicted"/>
<evidence type="ECO:0000313" key="1">
    <source>
        <dbReference type="EMBL" id="MBB5134407.1"/>
    </source>
</evidence>
<reference evidence="1 2" key="1">
    <citation type="submission" date="2020-08" db="EMBL/GenBank/DDBJ databases">
        <title>Genomic Encyclopedia of Type Strains, Phase IV (KMG-IV): sequencing the most valuable type-strain genomes for metagenomic binning, comparative biology and taxonomic classification.</title>
        <authorList>
            <person name="Goeker M."/>
        </authorList>
    </citation>
    <scope>NUCLEOTIDE SEQUENCE [LARGE SCALE GENOMIC DNA]</scope>
    <source>
        <strain evidence="1 2">DSM 45615</strain>
    </source>
</reference>
<organism evidence="1 2">
    <name type="scientific">Thermocatellispora tengchongensis</name>
    <dbReference type="NCBI Taxonomy" id="1073253"/>
    <lineage>
        <taxon>Bacteria</taxon>
        <taxon>Bacillati</taxon>
        <taxon>Actinomycetota</taxon>
        <taxon>Actinomycetes</taxon>
        <taxon>Streptosporangiales</taxon>
        <taxon>Streptosporangiaceae</taxon>
        <taxon>Thermocatellispora</taxon>
    </lineage>
</organism>
<dbReference type="RefSeq" id="WP_185051315.1">
    <property type="nucleotide sequence ID" value="NZ_BAABIX010000007.1"/>
</dbReference>
<dbReference type="EMBL" id="JACHGN010000008">
    <property type="protein sequence ID" value="MBB5134407.1"/>
    <property type="molecule type" value="Genomic_DNA"/>
</dbReference>
<accession>A0A840PB49</accession>